<reference evidence="2 3" key="1">
    <citation type="journal article" date="2016" name="Nat. Commun.">
        <title>Thousands of microbial genomes shed light on interconnected biogeochemical processes in an aquifer system.</title>
        <authorList>
            <person name="Anantharaman K."/>
            <person name="Brown C.T."/>
            <person name="Hug L.A."/>
            <person name="Sharon I."/>
            <person name="Castelle C.J."/>
            <person name="Probst A.J."/>
            <person name="Thomas B.C."/>
            <person name="Singh A."/>
            <person name="Wilkins M.J."/>
            <person name="Karaoz U."/>
            <person name="Brodie E.L."/>
            <person name="Williams K.H."/>
            <person name="Hubbard S.S."/>
            <person name="Banfield J.F."/>
        </authorList>
    </citation>
    <scope>NUCLEOTIDE SEQUENCE [LARGE SCALE GENOMIC DNA]</scope>
</reference>
<dbReference type="SUPFAM" id="SSF141000">
    <property type="entry name" value="Glu-tRNAGln amidotransferase C subunit"/>
    <property type="match status" value="1"/>
</dbReference>
<comment type="caution">
    <text evidence="2">The sequence shown here is derived from an EMBL/GenBank/DDBJ whole genome shotgun (WGS) entry which is preliminary data.</text>
</comment>
<dbReference type="GO" id="GO:0050566">
    <property type="term" value="F:asparaginyl-tRNA synthase (glutamine-hydrolyzing) activity"/>
    <property type="evidence" value="ECO:0007669"/>
    <property type="project" value="RHEA"/>
</dbReference>
<comment type="catalytic activity">
    <reaction evidence="1">
        <text>L-aspartyl-tRNA(Asn) + L-glutamine + ATP + H2O = L-asparaginyl-tRNA(Asn) + L-glutamate + ADP + phosphate + 2 H(+)</text>
        <dbReference type="Rhea" id="RHEA:14513"/>
        <dbReference type="Rhea" id="RHEA-COMP:9674"/>
        <dbReference type="Rhea" id="RHEA-COMP:9677"/>
        <dbReference type="ChEBI" id="CHEBI:15377"/>
        <dbReference type="ChEBI" id="CHEBI:15378"/>
        <dbReference type="ChEBI" id="CHEBI:29985"/>
        <dbReference type="ChEBI" id="CHEBI:30616"/>
        <dbReference type="ChEBI" id="CHEBI:43474"/>
        <dbReference type="ChEBI" id="CHEBI:58359"/>
        <dbReference type="ChEBI" id="CHEBI:78515"/>
        <dbReference type="ChEBI" id="CHEBI:78516"/>
        <dbReference type="ChEBI" id="CHEBI:456216"/>
    </reaction>
</comment>
<accession>A0A1F5JMA4</accession>
<keyword evidence="1" id="KW-0648">Protein biosynthesis</keyword>
<keyword evidence="1" id="KW-0547">Nucleotide-binding</keyword>
<dbReference type="GO" id="GO:0005524">
    <property type="term" value="F:ATP binding"/>
    <property type="evidence" value="ECO:0007669"/>
    <property type="project" value="UniProtKB-KW"/>
</dbReference>
<evidence type="ECO:0000313" key="2">
    <source>
        <dbReference type="EMBL" id="OGE29742.1"/>
    </source>
</evidence>
<dbReference type="PANTHER" id="PTHR15004">
    <property type="entry name" value="GLUTAMYL-TRNA(GLN) AMIDOTRANSFERASE SUBUNIT C, MITOCHONDRIAL"/>
    <property type="match status" value="1"/>
</dbReference>
<dbReference type="GO" id="GO:0050567">
    <property type="term" value="F:glutaminyl-tRNA synthase (glutamine-hydrolyzing) activity"/>
    <property type="evidence" value="ECO:0007669"/>
    <property type="project" value="UniProtKB-UniRule"/>
</dbReference>
<organism evidence="2 3">
    <name type="scientific">Candidatus Daviesbacteria bacterium RIFCSPHIGHO2_01_FULL_40_11</name>
    <dbReference type="NCBI Taxonomy" id="1797762"/>
    <lineage>
        <taxon>Bacteria</taxon>
        <taxon>Candidatus Daviesiibacteriota</taxon>
    </lineage>
</organism>
<keyword evidence="2" id="KW-0808">Transferase</keyword>
<comment type="catalytic activity">
    <reaction evidence="1">
        <text>L-glutamyl-tRNA(Gln) + L-glutamine + ATP + H2O = L-glutaminyl-tRNA(Gln) + L-glutamate + ADP + phosphate + H(+)</text>
        <dbReference type="Rhea" id="RHEA:17521"/>
        <dbReference type="Rhea" id="RHEA-COMP:9681"/>
        <dbReference type="Rhea" id="RHEA-COMP:9684"/>
        <dbReference type="ChEBI" id="CHEBI:15377"/>
        <dbReference type="ChEBI" id="CHEBI:15378"/>
        <dbReference type="ChEBI" id="CHEBI:29985"/>
        <dbReference type="ChEBI" id="CHEBI:30616"/>
        <dbReference type="ChEBI" id="CHEBI:43474"/>
        <dbReference type="ChEBI" id="CHEBI:58359"/>
        <dbReference type="ChEBI" id="CHEBI:78520"/>
        <dbReference type="ChEBI" id="CHEBI:78521"/>
        <dbReference type="ChEBI" id="CHEBI:456216"/>
    </reaction>
</comment>
<dbReference type="Pfam" id="PF02686">
    <property type="entry name" value="GatC"/>
    <property type="match status" value="1"/>
</dbReference>
<keyword evidence="1" id="KW-0436">Ligase</keyword>
<dbReference type="Proteomes" id="UP000177555">
    <property type="component" value="Unassembled WGS sequence"/>
</dbReference>
<evidence type="ECO:0000313" key="3">
    <source>
        <dbReference type="Proteomes" id="UP000177555"/>
    </source>
</evidence>
<dbReference type="GO" id="GO:0006450">
    <property type="term" value="P:regulation of translational fidelity"/>
    <property type="evidence" value="ECO:0007669"/>
    <property type="project" value="InterPro"/>
</dbReference>
<proteinExistence type="inferred from homology"/>
<sequence length="97" mass="11155">MKLTRDQVKHVARLADLPLTDEEEEKYSQTISKILDYVEQLNQVDTSDVEPTFNVTGQNNVFREDTTDACLSQEEVLSNAPKKKNDMFETKGVFEKE</sequence>
<dbReference type="PANTHER" id="PTHR15004:SF0">
    <property type="entry name" value="GLUTAMYL-TRNA(GLN) AMIDOTRANSFERASE SUBUNIT C, MITOCHONDRIAL"/>
    <property type="match status" value="1"/>
</dbReference>
<dbReference type="Gene3D" id="1.10.20.60">
    <property type="entry name" value="Glu-tRNAGln amidotransferase C subunit, N-terminal domain"/>
    <property type="match status" value="1"/>
</dbReference>
<gene>
    <name evidence="1" type="primary">gatC</name>
    <name evidence="2" type="ORF">A2867_02985</name>
</gene>
<dbReference type="GO" id="GO:0016740">
    <property type="term" value="F:transferase activity"/>
    <property type="evidence" value="ECO:0007669"/>
    <property type="project" value="UniProtKB-KW"/>
</dbReference>
<dbReference type="InterPro" id="IPR036113">
    <property type="entry name" value="Asp/Glu-ADT_sf_sub_c"/>
</dbReference>
<dbReference type="AlphaFoldDB" id="A0A1F5JMA4"/>
<protein>
    <recommendedName>
        <fullName evidence="1">Aspartyl/glutamyl-tRNA(Asn/Gln) amidotransferase subunit C</fullName>
        <shortName evidence="1">Asp/Glu-ADT subunit C</shortName>
        <ecNumber evidence="1">6.3.5.-</ecNumber>
    </recommendedName>
</protein>
<dbReference type="EC" id="6.3.5.-" evidence="1"/>
<comment type="similarity">
    <text evidence="1">Belongs to the GatC family.</text>
</comment>
<dbReference type="EMBL" id="MFCP01000001">
    <property type="protein sequence ID" value="OGE29742.1"/>
    <property type="molecule type" value="Genomic_DNA"/>
</dbReference>
<dbReference type="GO" id="GO:0006412">
    <property type="term" value="P:translation"/>
    <property type="evidence" value="ECO:0007669"/>
    <property type="project" value="UniProtKB-UniRule"/>
</dbReference>
<keyword evidence="1" id="KW-0067">ATP-binding</keyword>
<name>A0A1F5JMA4_9BACT</name>
<dbReference type="InterPro" id="IPR003837">
    <property type="entry name" value="GatC"/>
</dbReference>
<dbReference type="HAMAP" id="MF_00122">
    <property type="entry name" value="GatC"/>
    <property type="match status" value="1"/>
</dbReference>
<comment type="subunit">
    <text evidence="1">Heterotrimer of A, B and C subunits.</text>
</comment>
<dbReference type="GO" id="GO:0070681">
    <property type="term" value="P:glutaminyl-tRNAGln biosynthesis via transamidation"/>
    <property type="evidence" value="ECO:0007669"/>
    <property type="project" value="TreeGrafter"/>
</dbReference>
<evidence type="ECO:0000256" key="1">
    <source>
        <dbReference type="HAMAP-Rule" id="MF_00122"/>
    </source>
</evidence>
<comment type="function">
    <text evidence="1">Allows the formation of correctly charged Asn-tRNA(Asn) or Gln-tRNA(Gln) through the transamidation of misacylated Asp-tRNA(Asn) or Glu-tRNA(Gln) in organisms which lack either or both of asparaginyl-tRNA or glutaminyl-tRNA synthetases. The reaction takes place in the presence of glutamine and ATP through an activated phospho-Asp-tRNA(Asn) or phospho-Glu-tRNA(Gln).</text>
</comment>
<dbReference type="NCBIfam" id="TIGR00135">
    <property type="entry name" value="gatC"/>
    <property type="match status" value="1"/>
</dbReference>